<protein>
    <submittedName>
        <fullName evidence="1">Uncharacterized protein</fullName>
    </submittedName>
</protein>
<evidence type="ECO:0000313" key="1">
    <source>
        <dbReference type="EMBL" id="MFB0844504.1"/>
    </source>
</evidence>
<keyword evidence="2" id="KW-1185">Reference proteome</keyword>
<reference evidence="1 2" key="1">
    <citation type="submission" date="2024-09" db="EMBL/GenBank/DDBJ databases">
        <authorList>
            <person name="Makale K.P.P."/>
            <person name="Makhzoum A."/>
            <person name="Rantong G."/>
            <person name="Rahube T.O."/>
        </authorList>
    </citation>
    <scope>NUCLEOTIDE SEQUENCE [LARGE SCALE GENOMIC DNA]</scope>
    <source>
        <strain evidence="1 2">KM_D13</strain>
    </source>
</reference>
<comment type="caution">
    <text evidence="1">The sequence shown here is derived from an EMBL/GenBank/DDBJ whole genome shotgun (WGS) entry which is preliminary data.</text>
</comment>
<proteinExistence type="predicted"/>
<accession>A0ABV4V345</accession>
<name>A0ABV4V345_9BACL</name>
<dbReference type="Proteomes" id="UP001575622">
    <property type="component" value="Unassembled WGS sequence"/>
</dbReference>
<organism evidence="1 2">
    <name type="scientific">Paenibacillus oleatilyticus</name>
    <dbReference type="NCBI Taxonomy" id="2594886"/>
    <lineage>
        <taxon>Bacteria</taxon>
        <taxon>Bacillati</taxon>
        <taxon>Bacillota</taxon>
        <taxon>Bacilli</taxon>
        <taxon>Bacillales</taxon>
        <taxon>Paenibacillaceae</taxon>
        <taxon>Paenibacillus</taxon>
    </lineage>
</organism>
<sequence>MNSEELLPTYEIIEAVLKNSINPILIQLENDIGKLKYRCSVYVDDKEMSSQIIGFSETDGIAQPIRVRFRPTFNANQLKFQVEAVFSKDISPQGTGFSGFWTKGKVNTDNFIVQKSPWIVQYSVWKWKGWK</sequence>
<dbReference type="RefSeq" id="WP_373954507.1">
    <property type="nucleotide sequence ID" value="NZ_JBHDLN010000010.1"/>
</dbReference>
<dbReference type="EMBL" id="JBHDLN010000010">
    <property type="protein sequence ID" value="MFB0844504.1"/>
    <property type="molecule type" value="Genomic_DNA"/>
</dbReference>
<gene>
    <name evidence="1" type="ORF">ACEU3E_20150</name>
</gene>
<evidence type="ECO:0000313" key="2">
    <source>
        <dbReference type="Proteomes" id="UP001575622"/>
    </source>
</evidence>